<sequence>MGHDVDACDEPSGPDSPGHGPRGRLMVERVAAAPPPGAPGSAEDRLRGLLAANRSVVSELALPAVLRRIVEAARDVAGARYAALGVIGPDGGLEQFIHAGMDAATVERIGHLPTGRGVLGALIEHPEPIRLHAISDDPRSAGFPAGHPPMRGFLGVPLRSRGDVFGNLYLAERVDGSDFGPDDEDLVVALAASAGVAIENARLYEESRRRQEWLRASAEISRDLLRPGLGDAVLVRIADAVLRLADADAVTIDFLEQADGAEPSPTAPDDGAMLVIEVARGPGTDDLVGTAYPAGPSLAGTAMRERQAVVADESATANLTPMVTAGTCGPAMACPLVGEAGVRGAVVVARRAGNRTFSRAEVEMAEQLALHAAVALELADGRRDEARVALLEDRHRIARDLHDHVIQRIFATELTLEAVTGRATERSVRDALRRAVDDLDETIRRIRTTIFELQETRSSTDPRGVILEVVASATAGLDVEPTVRLEGPVATMVDPPLLHDVTAVLREGLTNVVKHARCAAVEVRVAVTSSCVTVEVIDDGAPASSVGAVHHDRDTAPDRPHRGLDNLTSRARSRGGDCTLTTDERGTVLAWTAPLTT</sequence>
<keyword evidence="1" id="KW-0808">Transferase</keyword>
<evidence type="ECO:0000256" key="2">
    <source>
        <dbReference type="ARBA" id="ARBA00022777"/>
    </source>
</evidence>
<evidence type="ECO:0000259" key="5">
    <source>
        <dbReference type="SMART" id="SM00065"/>
    </source>
</evidence>
<dbReference type="InterPro" id="IPR036890">
    <property type="entry name" value="HATPase_C_sf"/>
</dbReference>
<dbReference type="InterPro" id="IPR011712">
    <property type="entry name" value="Sig_transdc_His_kin_sub3_dim/P"/>
</dbReference>
<dbReference type="AlphaFoldDB" id="A0A512D168"/>
<protein>
    <submittedName>
        <fullName evidence="6">Histidine kinase</fullName>
    </submittedName>
</protein>
<dbReference type="InterPro" id="IPR003018">
    <property type="entry name" value="GAF"/>
</dbReference>
<keyword evidence="2 6" id="KW-0418">Kinase</keyword>
<dbReference type="SMART" id="SM00065">
    <property type="entry name" value="GAF"/>
    <property type="match status" value="2"/>
</dbReference>
<dbReference type="SUPFAM" id="SSF55874">
    <property type="entry name" value="ATPase domain of HSP90 chaperone/DNA topoisomerase II/histidine kinase"/>
    <property type="match status" value="1"/>
</dbReference>
<accession>A0A512D168</accession>
<evidence type="ECO:0000313" key="7">
    <source>
        <dbReference type="Proteomes" id="UP000321534"/>
    </source>
</evidence>
<dbReference type="EMBL" id="BJYX01000009">
    <property type="protein sequence ID" value="GEO30191.1"/>
    <property type="molecule type" value="Genomic_DNA"/>
</dbReference>
<gene>
    <name evidence="6" type="ORF">TAE01_20010</name>
</gene>
<feature type="region of interest" description="Disordered" evidence="4">
    <location>
        <begin position="545"/>
        <end position="575"/>
    </location>
</feature>
<dbReference type="Gene3D" id="3.30.565.10">
    <property type="entry name" value="Histidine kinase-like ATPase, C-terminal domain"/>
    <property type="match status" value="1"/>
</dbReference>
<feature type="domain" description="GAF" evidence="5">
    <location>
        <begin position="61"/>
        <end position="208"/>
    </location>
</feature>
<name>A0A512D168_9MICO</name>
<dbReference type="GO" id="GO:0000155">
    <property type="term" value="F:phosphorelay sensor kinase activity"/>
    <property type="evidence" value="ECO:0007669"/>
    <property type="project" value="InterPro"/>
</dbReference>
<dbReference type="GO" id="GO:0046983">
    <property type="term" value="F:protein dimerization activity"/>
    <property type="evidence" value="ECO:0007669"/>
    <property type="project" value="InterPro"/>
</dbReference>
<evidence type="ECO:0000256" key="4">
    <source>
        <dbReference type="SAM" id="MobiDB-lite"/>
    </source>
</evidence>
<evidence type="ECO:0000256" key="1">
    <source>
        <dbReference type="ARBA" id="ARBA00022679"/>
    </source>
</evidence>
<evidence type="ECO:0000256" key="3">
    <source>
        <dbReference type="ARBA" id="ARBA00023012"/>
    </source>
</evidence>
<dbReference type="Proteomes" id="UP000321534">
    <property type="component" value="Unassembled WGS sequence"/>
</dbReference>
<keyword evidence="7" id="KW-1185">Reference proteome</keyword>
<feature type="domain" description="GAF" evidence="5">
    <location>
        <begin position="229"/>
        <end position="386"/>
    </location>
</feature>
<dbReference type="SUPFAM" id="SSF55781">
    <property type="entry name" value="GAF domain-like"/>
    <property type="match status" value="2"/>
</dbReference>
<dbReference type="Gene3D" id="3.30.450.40">
    <property type="match status" value="2"/>
</dbReference>
<comment type="caution">
    <text evidence="6">The sequence shown here is derived from an EMBL/GenBank/DDBJ whole genome shotgun (WGS) entry which is preliminary data.</text>
</comment>
<feature type="compositionally biased region" description="Basic and acidic residues" evidence="4">
    <location>
        <begin position="549"/>
        <end position="564"/>
    </location>
</feature>
<dbReference type="PANTHER" id="PTHR24421">
    <property type="entry name" value="NITRATE/NITRITE SENSOR PROTEIN NARX-RELATED"/>
    <property type="match status" value="1"/>
</dbReference>
<feature type="region of interest" description="Disordered" evidence="4">
    <location>
        <begin position="1"/>
        <end position="23"/>
    </location>
</feature>
<reference evidence="6 7" key="1">
    <citation type="submission" date="2019-07" db="EMBL/GenBank/DDBJ databases">
        <title>Whole genome shotgun sequence of Terrabacter aerolatus NBRC 106305.</title>
        <authorList>
            <person name="Hosoyama A."/>
            <person name="Uohara A."/>
            <person name="Ohji S."/>
            <person name="Ichikawa N."/>
        </authorList>
    </citation>
    <scope>NUCLEOTIDE SEQUENCE [LARGE SCALE GENOMIC DNA]</scope>
    <source>
        <strain evidence="6 7">NBRC 106305</strain>
    </source>
</reference>
<dbReference type="Pfam" id="PF07730">
    <property type="entry name" value="HisKA_3"/>
    <property type="match status" value="1"/>
</dbReference>
<keyword evidence="3" id="KW-0902">Two-component regulatory system</keyword>
<dbReference type="Pfam" id="PF13185">
    <property type="entry name" value="GAF_2"/>
    <property type="match status" value="2"/>
</dbReference>
<dbReference type="GO" id="GO:0016020">
    <property type="term" value="C:membrane"/>
    <property type="evidence" value="ECO:0007669"/>
    <property type="project" value="InterPro"/>
</dbReference>
<organism evidence="6 7">
    <name type="scientific">Terrabacter aerolatus</name>
    <dbReference type="NCBI Taxonomy" id="422442"/>
    <lineage>
        <taxon>Bacteria</taxon>
        <taxon>Bacillati</taxon>
        <taxon>Actinomycetota</taxon>
        <taxon>Actinomycetes</taxon>
        <taxon>Micrococcales</taxon>
        <taxon>Intrasporangiaceae</taxon>
        <taxon>Terrabacter</taxon>
    </lineage>
</organism>
<evidence type="ECO:0000313" key="6">
    <source>
        <dbReference type="EMBL" id="GEO30191.1"/>
    </source>
</evidence>
<dbReference type="InterPro" id="IPR050482">
    <property type="entry name" value="Sensor_HK_TwoCompSys"/>
</dbReference>
<dbReference type="InterPro" id="IPR029016">
    <property type="entry name" value="GAF-like_dom_sf"/>
</dbReference>
<proteinExistence type="predicted"/>
<dbReference type="Gene3D" id="1.20.5.1930">
    <property type="match status" value="1"/>
</dbReference>
<dbReference type="PANTHER" id="PTHR24421:SF56">
    <property type="entry name" value="OXYGEN SENSOR HISTIDINE KINASE RESPONSE REGULATOR DOST"/>
    <property type="match status" value="1"/>
</dbReference>